<dbReference type="Pfam" id="PF02631">
    <property type="entry name" value="RecX_HTH2"/>
    <property type="match status" value="1"/>
</dbReference>
<comment type="caution">
    <text evidence="9">The sequence shown here is derived from an EMBL/GenBank/DDBJ whole genome shotgun (WGS) entry which is preliminary data.</text>
</comment>
<evidence type="ECO:0000256" key="2">
    <source>
        <dbReference type="ARBA" id="ARBA00009695"/>
    </source>
</evidence>
<evidence type="ECO:0000256" key="1">
    <source>
        <dbReference type="ARBA" id="ARBA00004496"/>
    </source>
</evidence>
<dbReference type="Pfam" id="PF21982">
    <property type="entry name" value="RecX_HTH1"/>
    <property type="match status" value="1"/>
</dbReference>
<evidence type="ECO:0000256" key="3">
    <source>
        <dbReference type="ARBA" id="ARBA00018111"/>
    </source>
</evidence>
<evidence type="ECO:0000256" key="4">
    <source>
        <dbReference type="ARBA" id="ARBA00022490"/>
    </source>
</evidence>
<dbReference type="RefSeq" id="WP_286659729.1">
    <property type="nucleotide sequence ID" value="NZ_JASZYV010000002.1"/>
</dbReference>
<keyword evidence="10" id="KW-1185">Reference proteome</keyword>
<evidence type="ECO:0000259" key="8">
    <source>
        <dbReference type="Pfam" id="PF21982"/>
    </source>
</evidence>
<accession>A0ABT7N9I0</accession>
<dbReference type="InterPro" id="IPR053925">
    <property type="entry name" value="RecX_HTH_3rd"/>
</dbReference>
<dbReference type="InterPro" id="IPR053924">
    <property type="entry name" value="RecX_HTH_2nd"/>
</dbReference>
<reference evidence="9" key="1">
    <citation type="submission" date="2023-06" db="EMBL/GenBank/DDBJ databases">
        <authorList>
            <person name="Jiang Y."/>
            <person name="Liu Q."/>
        </authorList>
    </citation>
    <scope>NUCLEOTIDE SEQUENCE</scope>
    <source>
        <strain evidence="9">CGMCC 1.12089</strain>
    </source>
</reference>
<evidence type="ECO:0000313" key="9">
    <source>
        <dbReference type="EMBL" id="MDM0044606.1"/>
    </source>
</evidence>
<comment type="subcellular location">
    <subcellularLocation>
        <location evidence="1 5">Cytoplasm</location>
    </subcellularLocation>
</comment>
<organism evidence="9 10">
    <name type="scientific">Variovorax dokdonensis</name>
    <dbReference type="NCBI Taxonomy" id="344883"/>
    <lineage>
        <taxon>Bacteria</taxon>
        <taxon>Pseudomonadati</taxon>
        <taxon>Pseudomonadota</taxon>
        <taxon>Betaproteobacteria</taxon>
        <taxon>Burkholderiales</taxon>
        <taxon>Comamonadaceae</taxon>
        <taxon>Variovorax</taxon>
    </lineage>
</organism>
<comment type="function">
    <text evidence="5">Modulates RecA activity.</text>
</comment>
<dbReference type="InterPro" id="IPR003783">
    <property type="entry name" value="Regulatory_RecX"/>
</dbReference>
<comment type="similarity">
    <text evidence="2 5">Belongs to the RecX family.</text>
</comment>
<dbReference type="PANTHER" id="PTHR33602:SF1">
    <property type="entry name" value="REGULATORY PROTEIN RECX FAMILY PROTEIN"/>
    <property type="match status" value="1"/>
</dbReference>
<dbReference type="InterPro" id="IPR036388">
    <property type="entry name" value="WH-like_DNA-bd_sf"/>
</dbReference>
<feature type="domain" description="RecX first three-helical" evidence="8">
    <location>
        <begin position="10"/>
        <end position="47"/>
    </location>
</feature>
<sequence>MAFDAPSLKGRALRLLSQREHSRAELERKLARHEEEPGTLAKALDELAANNFISEPRVVASVLHQRASRSGALRIRQELQAKGVAPEAIAEAVASLQNTEVERALALWRRRFGAPPADAKERARQVRFLMARGFSGAVASKVLRSDVGDHFDESPPDE</sequence>
<dbReference type="EMBL" id="JASZYV010000002">
    <property type="protein sequence ID" value="MDM0044606.1"/>
    <property type="molecule type" value="Genomic_DNA"/>
</dbReference>
<keyword evidence="4 5" id="KW-0963">Cytoplasm</keyword>
<dbReference type="Pfam" id="PF21981">
    <property type="entry name" value="RecX_HTH3"/>
    <property type="match status" value="1"/>
</dbReference>
<dbReference type="NCBIfam" id="NF001055">
    <property type="entry name" value="PRK00117.2-5"/>
    <property type="match status" value="1"/>
</dbReference>
<protein>
    <recommendedName>
        <fullName evidence="3 5">Regulatory protein RecX</fullName>
    </recommendedName>
</protein>
<feature type="domain" description="RecX second three-helical" evidence="6">
    <location>
        <begin position="57"/>
        <end position="92"/>
    </location>
</feature>
<dbReference type="Proteomes" id="UP001174908">
    <property type="component" value="Unassembled WGS sequence"/>
</dbReference>
<dbReference type="PANTHER" id="PTHR33602">
    <property type="entry name" value="REGULATORY PROTEIN RECX FAMILY PROTEIN"/>
    <property type="match status" value="1"/>
</dbReference>
<dbReference type="HAMAP" id="MF_01114">
    <property type="entry name" value="RecX"/>
    <property type="match status" value="1"/>
</dbReference>
<evidence type="ECO:0000313" key="10">
    <source>
        <dbReference type="Proteomes" id="UP001174908"/>
    </source>
</evidence>
<dbReference type="Gene3D" id="1.10.10.10">
    <property type="entry name" value="Winged helix-like DNA-binding domain superfamily/Winged helix DNA-binding domain"/>
    <property type="match status" value="3"/>
</dbReference>
<gene>
    <name evidence="5 9" type="primary">recX</name>
    <name evidence="9" type="ORF">QTH91_08950</name>
</gene>
<name>A0ABT7N9I0_9BURK</name>
<evidence type="ECO:0000259" key="6">
    <source>
        <dbReference type="Pfam" id="PF02631"/>
    </source>
</evidence>
<feature type="domain" description="RecX third three-helical" evidence="7">
    <location>
        <begin position="100"/>
        <end position="143"/>
    </location>
</feature>
<evidence type="ECO:0000259" key="7">
    <source>
        <dbReference type="Pfam" id="PF21981"/>
    </source>
</evidence>
<dbReference type="InterPro" id="IPR053926">
    <property type="entry name" value="RecX_HTH_1st"/>
</dbReference>
<proteinExistence type="inferred from homology"/>
<evidence type="ECO:0000256" key="5">
    <source>
        <dbReference type="HAMAP-Rule" id="MF_01114"/>
    </source>
</evidence>